<dbReference type="SUPFAM" id="SSF55729">
    <property type="entry name" value="Acyl-CoA N-acyltransferases (Nat)"/>
    <property type="match status" value="1"/>
</dbReference>
<dbReference type="PANTHER" id="PTHR43420">
    <property type="entry name" value="ACETYLTRANSFERASE"/>
    <property type="match status" value="1"/>
</dbReference>
<dbReference type="CDD" id="cd04301">
    <property type="entry name" value="NAT_SF"/>
    <property type="match status" value="1"/>
</dbReference>
<evidence type="ECO:0000256" key="2">
    <source>
        <dbReference type="ARBA" id="ARBA00023315"/>
    </source>
</evidence>
<dbReference type="InterPro" id="IPR016181">
    <property type="entry name" value="Acyl_CoA_acyltransferase"/>
</dbReference>
<accession>A0ABW3TIL0</accession>
<sequence length="156" mass="16717">MTGTDPRFTSPVVANPGTTLDPDGMAVLHAAAYRLDRPWTAAEFRALSDSPHVFALGDARAFILVRVIADEAEVLTIATHPDHRRKGLALALLGRFHALAQARGATTAFLEVAADNAPALALYQAAGYARVGQRRAYYARKDAPAADALLLRRALD</sequence>
<evidence type="ECO:0000313" key="4">
    <source>
        <dbReference type="EMBL" id="MFD1195590.1"/>
    </source>
</evidence>
<dbReference type="GO" id="GO:0016746">
    <property type="term" value="F:acyltransferase activity"/>
    <property type="evidence" value="ECO:0007669"/>
    <property type="project" value="UniProtKB-KW"/>
</dbReference>
<evidence type="ECO:0000256" key="1">
    <source>
        <dbReference type="ARBA" id="ARBA00022679"/>
    </source>
</evidence>
<evidence type="ECO:0000313" key="5">
    <source>
        <dbReference type="Proteomes" id="UP001597151"/>
    </source>
</evidence>
<keyword evidence="2 4" id="KW-0012">Acyltransferase</keyword>
<dbReference type="Gene3D" id="3.40.630.30">
    <property type="match status" value="1"/>
</dbReference>
<organism evidence="4 5">
    <name type="scientific">Seohaeicola saemankumensis</name>
    <dbReference type="NCBI Taxonomy" id="481181"/>
    <lineage>
        <taxon>Bacteria</taxon>
        <taxon>Pseudomonadati</taxon>
        <taxon>Pseudomonadota</taxon>
        <taxon>Alphaproteobacteria</taxon>
        <taxon>Rhodobacterales</taxon>
        <taxon>Roseobacteraceae</taxon>
        <taxon>Seohaeicola</taxon>
    </lineage>
</organism>
<dbReference type="EMBL" id="JBHTKR010000005">
    <property type="protein sequence ID" value="MFD1195590.1"/>
    <property type="molecule type" value="Genomic_DNA"/>
</dbReference>
<reference evidence="5" key="1">
    <citation type="journal article" date="2019" name="Int. J. Syst. Evol. Microbiol.">
        <title>The Global Catalogue of Microorganisms (GCM) 10K type strain sequencing project: providing services to taxonomists for standard genome sequencing and annotation.</title>
        <authorList>
            <consortium name="The Broad Institute Genomics Platform"/>
            <consortium name="The Broad Institute Genome Sequencing Center for Infectious Disease"/>
            <person name="Wu L."/>
            <person name="Ma J."/>
        </authorList>
    </citation>
    <scope>NUCLEOTIDE SEQUENCE [LARGE SCALE GENOMIC DNA]</scope>
    <source>
        <strain evidence="5">CCUG 55328</strain>
    </source>
</reference>
<dbReference type="PROSITE" id="PS51186">
    <property type="entry name" value="GNAT"/>
    <property type="match status" value="1"/>
</dbReference>
<dbReference type="Proteomes" id="UP001597151">
    <property type="component" value="Unassembled WGS sequence"/>
</dbReference>
<gene>
    <name evidence="4" type="ORF">ACFQ3C_13030</name>
</gene>
<dbReference type="EC" id="2.3.1.-" evidence="4"/>
<dbReference type="InterPro" id="IPR050680">
    <property type="entry name" value="YpeA/RimI_acetyltransf"/>
</dbReference>
<dbReference type="RefSeq" id="WP_380792519.1">
    <property type="nucleotide sequence ID" value="NZ_JBHTKR010000005.1"/>
</dbReference>
<keyword evidence="1 4" id="KW-0808">Transferase</keyword>
<dbReference type="InterPro" id="IPR000182">
    <property type="entry name" value="GNAT_dom"/>
</dbReference>
<dbReference type="Pfam" id="PF00583">
    <property type="entry name" value="Acetyltransf_1"/>
    <property type="match status" value="1"/>
</dbReference>
<protein>
    <submittedName>
        <fullName evidence="4">GNAT family N-acetyltransferase</fullName>
        <ecNumber evidence="4">2.3.1.-</ecNumber>
    </submittedName>
</protein>
<evidence type="ECO:0000259" key="3">
    <source>
        <dbReference type="PROSITE" id="PS51186"/>
    </source>
</evidence>
<dbReference type="PANTHER" id="PTHR43420:SF44">
    <property type="entry name" value="ACETYLTRANSFERASE YPEA"/>
    <property type="match status" value="1"/>
</dbReference>
<name>A0ABW3TIL0_9RHOB</name>
<feature type="domain" description="N-acetyltransferase" evidence="3">
    <location>
        <begin position="12"/>
        <end position="156"/>
    </location>
</feature>
<keyword evidence="5" id="KW-1185">Reference proteome</keyword>
<proteinExistence type="predicted"/>
<comment type="caution">
    <text evidence="4">The sequence shown here is derived from an EMBL/GenBank/DDBJ whole genome shotgun (WGS) entry which is preliminary data.</text>
</comment>